<keyword evidence="4 6" id="KW-1133">Transmembrane helix</keyword>
<keyword evidence="5 6" id="KW-0472">Membrane</keyword>
<dbReference type="InterPro" id="IPR050833">
    <property type="entry name" value="Poly_Biosynth_Transport"/>
</dbReference>
<evidence type="ECO:0000256" key="2">
    <source>
        <dbReference type="ARBA" id="ARBA00022475"/>
    </source>
</evidence>
<evidence type="ECO:0000256" key="4">
    <source>
        <dbReference type="ARBA" id="ARBA00022989"/>
    </source>
</evidence>
<feature type="transmembrane region" description="Helical" evidence="6">
    <location>
        <begin position="47"/>
        <end position="65"/>
    </location>
</feature>
<feature type="transmembrane region" description="Helical" evidence="6">
    <location>
        <begin position="85"/>
        <end position="114"/>
    </location>
</feature>
<feature type="transmembrane region" description="Helical" evidence="6">
    <location>
        <begin position="331"/>
        <end position="348"/>
    </location>
</feature>
<dbReference type="Proteomes" id="UP001498935">
    <property type="component" value="Unassembled WGS sequence"/>
</dbReference>
<keyword evidence="2" id="KW-1003">Cell membrane</keyword>
<evidence type="ECO:0000313" key="8">
    <source>
        <dbReference type="Proteomes" id="UP001498935"/>
    </source>
</evidence>
<evidence type="ECO:0000256" key="1">
    <source>
        <dbReference type="ARBA" id="ARBA00004651"/>
    </source>
</evidence>
<feature type="transmembrane region" description="Helical" evidence="6">
    <location>
        <begin position="296"/>
        <end position="319"/>
    </location>
</feature>
<name>A0ABP9U540_9MICO</name>
<sequence length="433" mass="46035">MKARSALRGIGSDTLAVGLGQLAAFIYPIVSLPLLTRMLGAHTFGRVVIIVAVLQLLVRLCDYGFSVSAVRRMAIAVNKRERSSVIVSTFFAVALLWLAGTIALLVVVSVVPALRDDFELYLIGALVIAGGIGFPTWLLQGLRRLKLFAMVTAISRALALVGLLVTVSGDHDIEWAIAWQFAPPTIAAIIVWPILVRSSVQWSRPSLAAARFALRDGRHLFMSSLAHSLMGSAPVVVLGLVSVPTQAASYGAAERFGNAGRGVLFTVTDSLMPRMVDAHRTGGGGRTQPRMIMGGVFGLFALAGTVLIIAAGWFVPWYLGPGYSEVVPVTQIIGLALVASGGIAVLMLDLNSQGRYSATASAMVSGAAVHLIVLVPMAIAFGALGAAWALVFGELFIVGLLFVKRLRLPSLGEDVPIERDEVRVRKEPADYEK</sequence>
<feature type="transmembrane region" description="Helical" evidence="6">
    <location>
        <begin position="12"/>
        <end position="35"/>
    </location>
</feature>
<reference evidence="7 8" key="1">
    <citation type="submission" date="2024-02" db="EMBL/GenBank/DDBJ databases">
        <title>Characterization of antibiotic resistant novel bacterial strains and their environmental applications.</title>
        <authorList>
            <person name="Manzoor S."/>
            <person name="Abbas S."/>
            <person name="Arshad M."/>
            <person name="Li W.J."/>
            <person name="Ahmed I."/>
        </authorList>
    </citation>
    <scope>NUCLEOTIDE SEQUENCE [LARGE SCALE GENOMIC DNA]</scope>
    <source>
        <strain evidence="7 8">KACC 15558</strain>
    </source>
</reference>
<dbReference type="Pfam" id="PF01943">
    <property type="entry name" value="Polysacc_synt"/>
    <property type="match status" value="1"/>
</dbReference>
<dbReference type="InterPro" id="IPR002797">
    <property type="entry name" value="Polysacc_synth"/>
</dbReference>
<comment type="subcellular location">
    <subcellularLocation>
        <location evidence="1">Cell membrane</location>
        <topology evidence="1">Multi-pass membrane protein</topology>
    </subcellularLocation>
</comment>
<evidence type="ECO:0000313" key="7">
    <source>
        <dbReference type="EMBL" id="GAA5341349.1"/>
    </source>
</evidence>
<dbReference type="EMBL" id="BAABNP010000009">
    <property type="protein sequence ID" value="GAA5341349.1"/>
    <property type="molecule type" value="Genomic_DNA"/>
</dbReference>
<proteinExistence type="predicted"/>
<evidence type="ECO:0000256" key="6">
    <source>
        <dbReference type="SAM" id="Phobius"/>
    </source>
</evidence>
<feature type="transmembrane region" description="Helical" evidence="6">
    <location>
        <begin position="120"/>
        <end position="140"/>
    </location>
</feature>
<feature type="transmembrane region" description="Helical" evidence="6">
    <location>
        <begin position="177"/>
        <end position="196"/>
    </location>
</feature>
<protein>
    <submittedName>
        <fullName evidence="7">Oligosaccharide flippase family protein</fullName>
    </submittedName>
</protein>
<dbReference type="PANTHER" id="PTHR30250:SF11">
    <property type="entry name" value="O-ANTIGEN TRANSPORTER-RELATED"/>
    <property type="match status" value="1"/>
</dbReference>
<keyword evidence="3 6" id="KW-0812">Transmembrane</keyword>
<feature type="transmembrane region" description="Helical" evidence="6">
    <location>
        <begin position="147"/>
        <end position="165"/>
    </location>
</feature>
<gene>
    <name evidence="7" type="ORF">KACC15558_23890</name>
</gene>
<evidence type="ECO:0000256" key="3">
    <source>
        <dbReference type="ARBA" id="ARBA00022692"/>
    </source>
</evidence>
<organism evidence="7 8">
    <name type="scientific">Brevibacterium ammoniilyticum</name>
    <dbReference type="NCBI Taxonomy" id="1046555"/>
    <lineage>
        <taxon>Bacteria</taxon>
        <taxon>Bacillati</taxon>
        <taxon>Actinomycetota</taxon>
        <taxon>Actinomycetes</taxon>
        <taxon>Micrococcales</taxon>
        <taxon>Brevibacteriaceae</taxon>
        <taxon>Brevibacterium</taxon>
    </lineage>
</organism>
<dbReference type="RefSeq" id="WP_342038472.1">
    <property type="nucleotide sequence ID" value="NZ_BAABBK010000009.1"/>
</dbReference>
<accession>A0ABP9U540</accession>
<keyword evidence="8" id="KW-1185">Reference proteome</keyword>
<evidence type="ECO:0000256" key="5">
    <source>
        <dbReference type="ARBA" id="ARBA00023136"/>
    </source>
</evidence>
<dbReference type="PANTHER" id="PTHR30250">
    <property type="entry name" value="PST FAMILY PREDICTED COLANIC ACID TRANSPORTER"/>
    <property type="match status" value="1"/>
</dbReference>
<comment type="caution">
    <text evidence="7">The sequence shown here is derived from an EMBL/GenBank/DDBJ whole genome shotgun (WGS) entry which is preliminary data.</text>
</comment>